<evidence type="ECO:0000313" key="2">
    <source>
        <dbReference type="Proteomes" id="UP000238479"/>
    </source>
</evidence>
<gene>
    <name evidence="1" type="ORF">RchiOBHm_Chr2g0104881</name>
</gene>
<proteinExistence type="predicted"/>
<accession>A0A2P6RNA3</accession>
<organism evidence="1 2">
    <name type="scientific">Rosa chinensis</name>
    <name type="common">China rose</name>
    <dbReference type="NCBI Taxonomy" id="74649"/>
    <lineage>
        <taxon>Eukaryota</taxon>
        <taxon>Viridiplantae</taxon>
        <taxon>Streptophyta</taxon>
        <taxon>Embryophyta</taxon>
        <taxon>Tracheophyta</taxon>
        <taxon>Spermatophyta</taxon>
        <taxon>Magnoliopsida</taxon>
        <taxon>eudicotyledons</taxon>
        <taxon>Gunneridae</taxon>
        <taxon>Pentapetalae</taxon>
        <taxon>rosids</taxon>
        <taxon>fabids</taxon>
        <taxon>Rosales</taxon>
        <taxon>Rosaceae</taxon>
        <taxon>Rosoideae</taxon>
        <taxon>Rosoideae incertae sedis</taxon>
        <taxon>Rosa</taxon>
    </lineage>
</organism>
<reference evidence="1 2" key="1">
    <citation type="journal article" date="2018" name="Nat. Genet.">
        <title>The Rosa genome provides new insights in the design of modern roses.</title>
        <authorList>
            <person name="Bendahmane M."/>
        </authorList>
    </citation>
    <scope>NUCLEOTIDE SEQUENCE [LARGE SCALE GENOMIC DNA]</scope>
    <source>
        <strain evidence="2">cv. Old Blush</strain>
    </source>
</reference>
<sequence length="98" mass="11238">MLAGPTSAQMKKPLTFSLQLLGARVDLLPFKWRASLLPSLPLARSSLFWAETAHMLAPMNSVESWSWKCLKYETTNEPKSHIYMTRTKNSWLEKQSLI</sequence>
<evidence type="ECO:0000313" key="1">
    <source>
        <dbReference type="EMBL" id="PRQ47912.1"/>
    </source>
</evidence>
<comment type="caution">
    <text evidence="1">The sequence shown here is derived from an EMBL/GenBank/DDBJ whole genome shotgun (WGS) entry which is preliminary data.</text>
</comment>
<name>A0A2P6RNA3_ROSCH</name>
<dbReference type="Proteomes" id="UP000238479">
    <property type="component" value="Chromosome 2"/>
</dbReference>
<protein>
    <submittedName>
        <fullName evidence="1">Uncharacterized protein</fullName>
    </submittedName>
</protein>
<dbReference type="AlphaFoldDB" id="A0A2P6RNA3"/>
<dbReference type="EMBL" id="PDCK01000040">
    <property type="protein sequence ID" value="PRQ47912.1"/>
    <property type="molecule type" value="Genomic_DNA"/>
</dbReference>
<keyword evidence="2" id="KW-1185">Reference proteome</keyword>
<dbReference type="Gramene" id="PRQ47912">
    <property type="protein sequence ID" value="PRQ47912"/>
    <property type="gene ID" value="RchiOBHm_Chr2g0104881"/>
</dbReference>